<proteinExistence type="predicted"/>
<dbReference type="EMBL" id="JAMYRI010000021">
    <property type="protein sequence ID" value="MER9287432.1"/>
    <property type="molecule type" value="Genomic_DNA"/>
</dbReference>
<keyword evidence="2" id="KW-1185">Reference proteome</keyword>
<dbReference type="Proteomes" id="UP001480082">
    <property type="component" value="Unassembled WGS sequence"/>
</dbReference>
<accession>A0ACC6T688</accession>
<reference evidence="1 2" key="1">
    <citation type="journal article" date="2024" name="Proc. Natl. Acad. Sci. U.S.A.">
        <title>The evolutionary genomics of adaptation to stress in wild rhizobium bacteria.</title>
        <authorList>
            <person name="Kehlet-Delgado H."/>
            <person name="Montoya A.P."/>
            <person name="Jensen K.T."/>
            <person name="Wendlandt C.E."/>
            <person name="Dexheimer C."/>
            <person name="Roberts M."/>
            <person name="Torres Martinez L."/>
            <person name="Friesen M.L."/>
            <person name="Griffitts J.S."/>
            <person name="Porter S.S."/>
        </authorList>
    </citation>
    <scope>NUCLEOTIDE SEQUENCE [LARGE SCALE GENOMIC DNA]</scope>
    <source>
        <strain evidence="1 2">M0468</strain>
    </source>
</reference>
<gene>
    <name evidence="1" type="ORF">NKI81_26400</name>
</gene>
<protein>
    <submittedName>
        <fullName evidence="1">Uncharacterized protein</fullName>
    </submittedName>
</protein>
<evidence type="ECO:0000313" key="1">
    <source>
        <dbReference type="EMBL" id="MER9287432.1"/>
    </source>
</evidence>
<evidence type="ECO:0000313" key="2">
    <source>
        <dbReference type="Proteomes" id="UP001480082"/>
    </source>
</evidence>
<name>A0ACC6T688_9HYPH</name>
<organism evidence="1 2">
    <name type="scientific">Mesorhizobium australicum</name>
    <dbReference type="NCBI Taxonomy" id="536018"/>
    <lineage>
        <taxon>Bacteria</taxon>
        <taxon>Pseudomonadati</taxon>
        <taxon>Pseudomonadota</taxon>
        <taxon>Alphaproteobacteria</taxon>
        <taxon>Hyphomicrobiales</taxon>
        <taxon>Phyllobacteriaceae</taxon>
        <taxon>Mesorhizobium</taxon>
    </lineage>
</organism>
<sequence>MTAMRAKVKITNIAAYPTVGTPTQEALTFNFPSKDGAYPADGSDEDQQFAKFSPCGALSLTVTNPALIGKFAVGDKFYLDFTPTT</sequence>
<comment type="caution">
    <text evidence="1">The sequence shown here is derived from an EMBL/GenBank/DDBJ whole genome shotgun (WGS) entry which is preliminary data.</text>
</comment>